<dbReference type="Pfam" id="PF04932">
    <property type="entry name" value="Wzy_C"/>
    <property type="match status" value="1"/>
</dbReference>
<feature type="transmembrane region" description="Helical" evidence="6">
    <location>
        <begin position="111"/>
        <end position="129"/>
    </location>
</feature>
<evidence type="ECO:0000256" key="1">
    <source>
        <dbReference type="ARBA" id="ARBA00004141"/>
    </source>
</evidence>
<organism evidence="8 9">
    <name type="scientific">Cellulomonas fulva</name>
    <dbReference type="NCBI Taxonomy" id="2835530"/>
    <lineage>
        <taxon>Bacteria</taxon>
        <taxon>Bacillati</taxon>
        <taxon>Actinomycetota</taxon>
        <taxon>Actinomycetes</taxon>
        <taxon>Micrococcales</taxon>
        <taxon>Cellulomonadaceae</taxon>
        <taxon>Cellulomonas</taxon>
    </lineage>
</organism>
<dbReference type="PANTHER" id="PTHR37422:SF13">
    <property type="entry name" value="LIPOPOLYSACCHARIDE BIOSYNTHESIS PROTEIN PA4999-RELATED"/>
    <property type="match status" value="1"/>
</dbReference>
<name>A0ABS5TVF3_9CELL</name>
<sequence length="442" mass="45843">MDLLTWTTGLAVGALGFLVLALAIGPRAATWLAVVASCALAPVLLVGGSDAYHVGIAGPAPEVRTYTVVVLALGVGWALTGHRGSVPWQLLGFVAMVVALAWGTWPDSPTVQAGVLQLLVGVVAWYVGSAVGELGDRGRRALALVLLGVVLLQVLFAALQLAGLRPALLTPVDAAILGDRVNGTTNHPNTLGKMLFIVVLVCLLLVERGDRGVRRTAAATIVLAFVPLALAQGRANLVATVLAVATWALVLPARSHRSLRLNVLLGIGVGGVFAAGTLWSRFEEDPAGGVRGTLLENAYRQVHAAPFAGTGPNGYTAVVGPQTGSWIPVHNSFLLLVAEVGIPAAALFWWAVLRTWAAGWRARRLLDHRGAAGRVLVASAPGLLLIGMTGWGLLGTSIYALWMFMVGALGGLVRTPPAPTPPTPPTPQEPAHHELVGGPARA</sequence>
<feature type="transmembrane region" description="Helical" evidence="6">
    <location>
        <begin position="86"/>
        <end position="105"/>
    </location>
</feature>
<dbReference type="PANTHER" id="PTHR37422">
    <property type="entry name" value="TEICHURONIC ACID BIOSYNTHESIS PROTEIN TUAE"/>
    <property type="match status" value="1"/>
</dbReference>
<evidence type="ECO:0000256" key="6">
    <source>
        <dbReference type="SAM" id="Phobius"/>
    </source>
</evidence>
<gene>
    <name evidence="8" type="ORF">KIN34_02155</name>
</gene>
<reference evidence="8 9" key="1">
    <citation type="submission" date="2021-05" db="EMBL/GenBank/DDBJ databases">
        <title>Description of Cellulomonas sp. DKR-3 sp. nov.</title>
        <authorList>
            <person name="Dahal R.H."/>
            <person name="Chaudhary D.K."/>
        </authorList>
    </citation>
    <scope>NUCLEOTIDE SEQUENCE [LARGE SCALE GENOMIC DNA]</scope>
    <source>
        <strain evidence="8 9">DKR-3</strain>
    </source>
</reference>
<dbReference type="InterPro" id="IPR007016">
    <property type="entry name" value="O-antigen_ligase-rel_domated"/>
</dbReference>
<protein>
    <submittedName>
        <fullName evidence="8">O-antigen ligase family protein</fullName>
    </submittedName>
</protein>
<feature type="transmembrane region" description="Helical" evidence="6">
    <location>
        <begin position="141"/>
        <end position="162"/>
    </location>
</feature>
<dbReference type="EMBL" id="JAHBOH010000001">
    <property type="protein sequence ID" value="MBT0993096.1"/>
    <property type="molecule type" value="Genomic_DNA"/>
</dbReference>
<feature type="transmembrane region" description="Helical" evidence="6">
    <location>
        <begin position="213"/>
        <end position="231"/>
    </location>
</feature>
<keyword evidence="8" id="KW-0436">Ligase</keyword>
<evidence type="ECO:0000313" key="8">
    <source>
        <dbReference type="EMBL" id="MBT0993096.1"/>
    </source>
</evidence>
<feature type="region of interest" description="Disordered" evidence="5">
    <location>
        <begin position="416"/>
        <end position="442"/>
    </location>
</feature>
<evidence type="ECO:0000313" key="9">
    <source>
        <dbReference type="Proteomes" id="UP000722125"/>
    </source>
</evidence>
<feature type="transmembrane region" description="Helical" evidence="6">
    <location>
        <begin position="333"/>
        <end position="352"/>
    </location>
</feature>
<dbReference type="GO" id="GO:0016874">
    <property type="term" value="F:ligase activity"/>
    <property type="evidence" value="ECO:0007669"/>
    <property type="project" value="UniProtKB-KW"/>
</dbReference>
<evidence type="ECO:0000256" key="2">
    <source>
        <dbReference type="ARBA" id="ARBA00022692"/>
    </source>
</evidence>
<evidence type="ECO:0000256" key="4">
    <source>
        <dbReference type="ARBA" id="ARBA00023136"/>
    </source>
</evidence>
<feature type="transmembrane region" description="Helical" evidence="6">
    <location>
        <begin position="6"/>
        <end position="24"/>
    </location>
</feature>
<feature type="transmembrane region" description="Helical" evidence="6">
    <location>
        <begin position="261"/>
        <end position="279"/>
    </location>
</feature>
<evidence type="ECO:0000259" key="7">
    <source>
        <dbReference type="Pfam" id="PF04932"/>
    </source>
</evidence>
<feature type="transmembrane region" description="Helical" evidence="6">
    <location>
        <begin position="190"/>
        <end position="206"/>
    </location>
</feature>
<feature type="transmembrane region" description="Helical" evidence="6">
    <location>
        <begin position="237"/>
        <end position="254"/>
    </location>
</feature>
<dbReference type="Proteomes" id="UP000722125">
    <property type="component" value="Unassembled WGS sequence"/>
</dbReference>
<accession>A0ABS5TVF3</accession>
<feature type="domain" description="O-antigen ligase-related" evidence="7">
    <location>
        <begin position="220"/>
        <end position="348"/>
    </location>
</feature>
<feature type="compositionally biased region" description="Pro residues" evidence="5">
    <location>
        <begin position="416"/>
        <end position="428"/>
    </location>
</feature>
<keyword evidence="9" id="KW-1185">Reference proteome</keyword>
<keyword evidence="3 6" id="KW-1133">Transmembrane helix</keyword>
<keyword evidence="2 6" id="KW-0812">Transmembrane</keyword>
<evidence type="ECO:0000256" key="5">
    <source>
        <dbReference type="SAM" id="MobiDB-lite"/>
    </source>
</evidence>
<proteinExistence type="predicted"/>
<comment type="caution">
    <text evidence="8">The sequence shown here is derived from an EMBL/GenBank/DDBJ whole genome shotgun (WGS) entry which is preliminary data.</text>
</comment>
<evidence type="ECO:0000256" key="3">
    <source>
        <dbReference type="ARBA" id="ARBA00022989"/>
    </source>
</evidence>
<dbReference type="InterPro" id="IPR051533">
    <property type="entry name" value="WaaL-like"/>
</dbReference>
<feature type="transmembrane region" description="Helical" evidence="6">
    <location>
        <begin position="372"/>
        <end position="391"/>
    </location>
</feature>
<keyword evidence="4 6" id="KW-0472">Membrane</keyword>
<feature type="transmembrane region" description="Helical" evidence="6">
    <location>
        <begin position="63"/>
        <end position="79"/>
    </location>
</feature>
<feature type="transmembrane region" description="Helical" evidence="6">
    <location>
        <begin position="31"/>
        <end position="51"/>
    </location>
</feature>
<comment type="subcellular location">
    <subcellularLocation>
        <location evidence="1">Membrane</location>
        <topology evidence="1">Multi-pass membrane protein</topology>
    </subcellularLocation>
</comment>
<dbReference type="RefSeq" id="WP_214346085.1">
    <property type="nucleotide sequence ID" value="NZ_JAHBOH010000001.1"/>
</dbReference>